<dbReference type="Gene3D" id="2.40.128.130">
    <property type="entry name" value="Autotransporter beta-domain"/>
    <property type="match status" value="1"/>
</dbReference>
<sequence>MNRNFQKTLLALIVGACACQAFALDYDVSQGRNALNNQTLSGGVNLTGQVLLQSSTNESIFQFRRSALSGSFINAADITVDTGGFAVRALEFGAMFDPVTVGINNGPGGGGSIDGDLRNEGSITLQRANRGSGIDISNISVTGSIVNAGKILVVEDSVSSLFNGAEGIYLHGTQIAGDFINSGSIEVHSEDAVGLIFDWHGSAMLSVGGKLLNSGSILAVGDNTIGMDLEAPSAPLHVENSGSIIARGNASEGIALWDGALDVLHNSGRISASGDNDAHAIMVQGTDFTTTNASGSRGIVNTGTITSQGDAIVVTRDALPVGFEINQRAGLIASDFGAAIRGRNLATLNWSGGEIRGDLLDMAAVNVQGVATFKGAIIDSNVVVQQGGSLNLDRPGSSITGNLQLANQGALDMRLSDSVVNTTPYLTVAGAATFAPGSRITLSANPGDFTPVAEGKTYALLSAASVQNNGLSVNSASALLDVASYSVDADAVSAVVRLKSDQQVSQELDSSGGDQRTQGLINRFKNNVIGQLDSNDRVFQSFANASTAQELAELGKRLSPDVSRGGVDAALAGQGASRSALDTRMTGLRSGLSSGDELSDTGVWMQALNSNMDQDSRGGVEGYSANASGVAVGVDGRFSSGATLGFAYSYVNANATSDIGYKTDVQGNALSLYGSWDQGNWFAQGSVSYGRNDNDSRRYVAGTLAKGNFDSDVLSIGTLAGYGLRLNDHVLLEPRVAARYSNVQVDAYTEHGSTAALRNSDQRFETGEVGAGLRVASEAPLLGGTLTPELTLMAYHDLIGDRISQTSAFAQGGSSFVVTGAKPARDSYEGSVGLSYAISALTLGTSYTYQGRSGYDAETLMFKARYAF</sequence>
<dbReference type="Pfam" id="PF03797">
    <property type="entry name" value="Autotransporter"/>
    <property type="match status" value="1"/>
</dbReference>
<dbReference type="Proteomes" id="UP001207294">
    <property type="component" value="Unassembled WGS sequence"/>
</dbReference>
<feature type="signal peptide" evidence="1">
    <location>
        <begin position="1"/>
        <end position="23"/>
    </location>
</feature>
<name>A0ABT3BXT0_9PSED</name>
<dbReference type="EMBL" id="JAOXML010000009">
    <property type="protein sequence ID" value="MCV4377650.1"/>
    <property type="molecule type" value="Genomic_DNA"/>
</dbReference>
<dbReference type="InterPro" id="IPR036709">
    <property type="entry name" value="Autotransporte_beta_dom_sf"/>
</dbReference>
<proteinExistence type="predicted"/>
<dbReference type="InterPro" id="IPR006315">
    <property type="entry name" value="OM_autotransptr_brl_dom"/>
</dbReference>
<evidence type="ECO:0000259" key="2">
    <source>
        <dbReference type="PROSITE" id="PS51208"/>
    </source>
</evidence>
<dbReference type="InterPro" id="IPR005546">
    <property type="entry name" value="Autotransporte_beta"/>
</dbReference>
<gene>
    <name evidence="3" type="ORF">OH718_13690</name>
</gene>
<feature type="domain" description="Autotransporter" evidence="2">
    <location>
        <begin position="596"/>
        <end position="868"/>
    </location>
</feature>
<dbReference type="RefSeq" id="WP_263943212.1">
    <property type="nucleotide sequence ID" value="NZ_JAOXMH010000011.1"/>
</dbReference>
<keyword evidence="1" id="KW-0732">Signal</keyword>
<keyword evidence="4" id="KW-1185">Reference proteome</keyword>
<reference evidence="3 4" key="1">
    <citation type="submission" date="2022-10" db="EMBL/GenBank/DDBJ databases">
        <title>Characterization of Pseudomonas capsici strains from pepper and tomato in Georgia.</title>
        <authorList>
            <person name="Zhao M."/>
            <person name="Dutta B."/>
        </authorList>
    </citation>
    <scope>NUCLEOTIDE SEQUENCE [LARGE SCALE GENOMIC DNA]</scope>
    <source>
        <strain evidence="3 4">Pc20-5</strain>
    </source>
</reference>
<accession>A0ABT3BXT0</accession>
<evidence type="ECO:0000256" key="1">
    <source>
        <dbReference type="SAM" id="SignalP"/>
    </source>
</evidence>
<dbReference type="PROSITE" id="PS51208">
    <property type="entry name" value="AUTOTRANSPORTER"/>
    <property type="match status" value="1"/>
</dbReference>
<feature type="chain" id="PRO_5046114160" evidence="1">
    <location>
        <begin position="24"/>
        <end position="868"/>
    </location>
</feature>
<protein>
    <submittedName>
        <fullName evidence="3">Autotransporter domain-containing protein</fullName>
    </submittedName>
</protein>
<comment type="caution">
    <text evidence="3">The sequence shown here is derived from an EMBL/GenBank/DDBJ whole genome shotgun (WGS) entry which is preliminary data.</text>
</comment>
<dbReference type="SMART" id="SM00869">
    <property type="entry name" value="Autotransporter"/>
    <property type="match status" value="1"/>
</dbReference>
<dbReference type="SUPFAM" id="SSF103515">
    <property type="entry name" value="Autotransporter"/>
    <property type="match status" value="1"/>
</dbReference>
<evidence type="ECO:0000313" key="4">
    <source>
        <dbReference type="Proteomes" id="UP001207294"/>
    </source>
</evidence>
<evidence type="ECO:0000313" key="3">
    <source>
        <dbReference type="EMBL" id="MCV4377650.1"/>
    </source>
</evidence>
<dbReference type="PROSITE" id="PS51257">
    <property type="entry name" value="PROKAR_LIPOPROTEIN"/>
    <property type="match status" value="1"/>
</dbReference>
<organism evidence="3 4">
    <name type="scientific">Pseudomonas capsici</name>
    <dbReference type="NCBI Taxonomy" id="2810614"/>
    <lineage>
        <taxon>Bacteria</taxon>
        <taxon>Pseudomonadati</taxon>
        <taxon>Pseudomonadota</taxon>
        <taxon>Gammaproteobacteria</taxon>
        <taxon>Pseudomonadales</taxon>
        <taxon>Pseudomonadaceae</taxon>
        <taxon>Pseudomonas</taxon>
    </lineage>
</organism>
<dbReference type="NCBIfam" id="TIGR01414">
    <property type="entry name" value="autotrans_barl"/>
    <property type="match status" value="1"/>
</dbReference>